<keyword evidence="6" id="KW-1185">Reference proteome</keyword>
<dbReference type="RefSeq" id="WP_052033725.1">
    <property type="nucleotide sequence ID" value="NZ_BAWF01000094.1"/>
</dbReference>
<evidence type="ECO:0000259" key="2">
    <source>
        <dbReference type="Pfam" id="PF05088"/>
    </source>
</evidence>
<evidence type="ECO:0000313" key="6">
    <source>
        <dbReference type="Proteomes" id="UP000019491"/>
    </source>
</evidence>
<dbReference type="InterPro" id="IPR049058">
    <property type="entry name" value="NAD_Glu_DH_HM2"/>
</dbReference>
<accession>X0Q2C2</accession>
<dbReference type="Pfam" id="PF21079">
    <property type="entry name" value="GDH_HM2"/>
    <property type="match status" value="1"/>
</dbReference>
<dbReference type="Pfam" id="PF05088">
    <property type="entry name" value="Bac_GDH_CD"/>
    <property type="match status" value="1"/>
</dbReference>
<sequence length="1434" mass="154605">MTATTPSDLSSTVPTDGNSPGLAFADVRPPRTVLTHAAASAAGTTVLRVVADDHPDVPALVAACAVQAGSVVLDIEWSSVGVRRAVDGTLLGSAPGAPLGEGDTTAEIRLILELAETTGDRRVRATERLVRDLAADLTLIADGARPLRFDHIRDRAVTALDRVGVERRAPAYDTALRIIDALPVADLLLPAADEVLEWAVTAARDAAAIDVRVLAMPAPLPHSTTCLVLIPLRRLDHRLGVVATEVVERHLGGRAEMGELSVAGSVLAVLRFDVRSSSQPDRASRTSAAVGGAIEAELRATIKTWDDSFREALGRHPDAATSGSAQRYAEALPEAYKKEHGVERAAVDTATLESLPPNSSSLALCRISGSTQTPWRCTLYVAGQPVTLSRVLPLLHSLAVEVVDEHPYPVRRSDGTQCWIYDFGVAFDGDAARAGSGDDADDLASRFSAAFAAMWDGSAEIDGFNALVLRAGLDWRQAAMLRAYARYLRQAAFPYSQDHIARVLTRHTDLVRQIVALFTMQFDPDAANEPASDALAQRLSDTIDEIPAIDSDRILRSFLKLIRATLRTNYFSGAAHQSTRRALAFKLDPRSIPELPSPRPRFEIFVYSPWVEGVHLRFGSIARGGLRWSDRLEDFRTEILGLVKAQAVKNAVIVPVGAKGGFVVKKPPVGIGDPDADRRARLGEGITCYREFIAGLLDVTDNVDRETGTVLTPDRVVRRDGDDTYLVVAADKGTAAFSDIANDVAAQYGFWLGDAFASGGSAGYDHKRMGITAKGAWKSVERHFRELGVDTRTDVFTAVGIGDMSGDVFGNGMLLSPVLRLVAAFDHRHIFVDPDPDLSRSFAERARLFDLPTSSWDDYDRSALGEGGGIWARTEKSIPIDSRVRAALALPDSIDRLPPTDLIAAILRAPVDLLWNGGIGTYVKASSESHVDVGDKANDGVRVNARTVRARVIGEGGNLGVTALGRTEYALSGGRINSDALDNSAGVDCSDHEVNIKILLDTEVSAGTLYAERRNPLLASMTDDVAALVLADNISQNELLGTTRAVAARSLSVHRRQIAALERHRGLVRAHEALPSDEDLGARAATGTGLVSPELSTLLAHVKLALKEDLLAGHLPDTSELANRLPQYFPTQVRDKIASGTAHPLAREIVTTMVINEVVDDGGLSYVHRLHEDCAASTEDAVRAFTITADVFDLRSVWGEIRGTEMPTAASDLLKAESRRLLGRGSRWFLANRPQPLAMGAEITRFGGAVRRLTPVLSSWLQGADVDNVRRRAAAAIEAGAPEDLAHRVFRSLDVFSLLDIVEIAEVSERDSTEVGAVYWALNAHLEAGRLLTSVTALDRGDRWHALARQALRDDLYSSMRALCLDVLASSEPGQDPQDSIAEWEAGNSARLERARATLQSVFESNTFDLATLSVTARQLRSMARTPHVSALVH</sequence>
<dbReference type="GO" id="GO:0004069">
    <property type="term" value="F:L-aspartate:2-oxoglutarate aminotransferase activity"/>
    <property type="evidence" value="ECO:0007669"/>
    <property type="project" value="InterPro"/>
</dbReference>
<dbReference type="Proteomes" id="UP000019491">
    <property type="component" value="Unassembled WGS sequence"/>
</dbReference>
<dbReference type="PANTHER" id="PTHR43403">
    <property type="entry name" value="NAD-SPECIFIC GLUTAMATE DEHYDROGENASE"/>
    <property type="match status" value="1"/>
</dbReference>
<dbReference type="SUPFAM" id="SSF51735">
    <property type="entry name" value="NAD(P)-binding Rossmann-fold domains"/>
    <property type="match status" value="1"/>
</dbReference>
<name>X0Q2C2_RHOWR</name>
<dbReference type="Pfam" id="PF21074">
    <property type="entry name" value="GDH_C"/>
    <property type="match status" value="1"/>
</dbReference>
<dbReference type="InterPro" id="IPR036291">
    <property type="entry name" value="NAD(P)-bd_dom_sf"/>
</dbReference>
<feature type="domain" description="NAD-glutamate dehydrogenase catalytic" evidence="2">
    <location>
        <begin position="539"/>
        <end position="1041"/>
    </location>
</feature>
<dbReference type="InterPro" id="IPR046346">
    <property type="entry name" value="Aminoacid_DH-like_N_sf"/>
</dbReference>
<dbReference type="Pfam" id="PF21078">
    <property type="entry name" value="GDH_HM3"/>
    <property type="match status" value="1"/>
</dbReference>
<feature type="domain" description="NAD-glutamate dehydrogenase ACT3" evidence="4">
    <location>
        <begin position="362"/>
        <end position="431"/>
    </location>
</feature>
<dbReference type="GO" id="GO:0006538">
    <property type="term" value="P:L-glutamate catabolic process"/>
    <property type="evidence" value="ECO:0007669"/>
    <property type="project" value="InterPro"/>
</dbReference>
<feature type="compositionally biased region" description="Polar residues" evidence="1">
    <location>
        <begin position="1"/>
        <end position="18"/>
    </location>
</feature>
<dbReference type="InterPro" id="IPR049064">
    <property type="entry name" value="NAD_Glu_DH_ACT3"/>
</dbReference>
<dbReference type="SUPFAM" id="SSF53223">
    <property type="entry name" value="Aminoacid dehydrogenase-like, N-terminal domain"/>
    <property type="match status" value="1"/>
</dbReference>
<comment type="caution">
    <text evidence="5">The sequence shown here is derived from an EMBL/GenBank/DDBJ whole genome shotgun (WGS) entry which is preliminary data.</text>
</comment>
<feature type="domain" description="NAD-specific glutamate dehydrogenase C-terminal" evidence="3">
    <location>
        <begin position="1087"/>
        <end position="1421"/>
    </location>
</feature>
<evidence type="ECO:0000313" key="5">
    <source>
        <dbReference type="EMBL" id="GAF50243.1"/>
    </source>
</evidence>
<evidence type="ECO:0000259" key="4">
    <source>
        <dbReference type="Pfam" id="PF21077"/>
    </source>
</evidence>
<dbReference type="InterPro" id="IPR048381">
    <property type="entry name" value="GDH_C"/>
</dbReference>
<evidence type="ECO:0000259" key="3">
    <source>
        <dbReference type="Pfam" id="PF21074"/>
    </source>
</evidence>
<dbReference type="GO" id="GO:0004352">
    <property type="term" value="F:glutamate dehydrogenase (NAD+) activity"/>
    <property type="evidence" value="ECO:0007669"/>
    <property type="project" value="InterPro"/>
</dbReference>
<reference evidence="5 6" key="1">
    <citation type="submission" date="2014-02" db="EMBL/GenBank/DDBJ databases">
        <title>Whole genome shotgun sequence of Rhodococcus wratislaviensis NBRC 100605.</title>
        <authorList>
            <person name="Hosoyama A."/>
            <person name="Tsuchikane K."/>
            <person name="Yoshida I."/>
            <person name="Ohji S."/>
            <person name="Ichikawa N."/>
            <person name="Yamazoe A."/>
            <person name="Fujita N."/>
        </authorList>
    </citation>
    <scope>NUCLEOTIDE SEQUENCE [LARGE SCALE GENOMIC DNA]</scope>
    <source>
        <strain evidence="5 6">NBRC 100605</strain>
    </source>
</reference>
<dbReference type="InterPro" id="IPR028971">
    <property type="entry name" value="NAD-GDH_cat"/>
</dbReference>
<feature type="region of interest" description="Disordered" evidence="1">
    <location>
        <begin position="1"/>
        <end position="24"/>
    </location>
</feature>
<dbReference type="InterPro" id="IPR049056">
    <property type="entry name" value="NAD_Glu_DH_HM3"/>
</dbReference>
<gene>
    <name evidence="5" type="primary">gdh</name>
    <name evidence="5" type="ORF">RW1_094_02840</name>
</gene>
<protein>
    <submittedName>
        <fullName evidence="5">NAD-dependent glutamate dehydrogenase</fullName>
    </submittedName>
</protein>
<dbReference type="PANTHER" id="PTHR43403:SF1">
    <property type="entry name" value="NAD-SPECIFIC GLUTAMATE DEHYDROGENASE"/>
    <property type="match status" value="1"/>
</dbReference>
<dbReference type="InterPro" id="IPR007780">
    <property type="entry name" value="NAD_Glu_DH_bac"/>
</dbReference>
<dbReference type="EMBL" id="BAWF01000094">
    <property type="protein sequence ID" value="GAF50243.1"/>
    <property type="molecule type" value="Genomic_DNA"/>
</dbReference>
<organism evidence="5 6">
    <name type="scientific">Rhodococcus wratislaviensis NBRC 100605</name>
    <dbReference type="NCBI Taxonomy" id="1219028"/>
    <lineage>
        <taxon>Bacteria</taxon>
        <taxon>Bacillati</taxon>
        <taxon>Actinomycetota</taxon>
        <taxon>Actinomycetes</taxon>
        <taxon>Mycobacteriales</taxon>
        <taxon>Nocardiaceae</taxon>
        <taxon>Rhodococcus</taxon>
    </lineage>
</organism>
<proteinExistence type="predicted"/>
<dbReference type="Pfam" id="PF21077">
    <property type="entry name" value="GDH_ACT3"/>
    <property type="match status" value="1"/>
</dbReference>
<evidence type="ECO:0000256" key="1">
    <source>
        <dbReference type="SAM" id="MobiDB-lite"/>
    </source>
</evidence>